<dbReference type="SMART" id="SM00499">
    <property type="entry name" value="AAI"/>
    <property type="match status" value="1"/>
</dbReference>
<dbReference type="InterPro" id="IPR016140">
    <property type="entry name" value="Bifunc_inhib/LTP/seed_store"/>
</dbReference>
<evidence type="ECO:0000313" key="4">
    <source>
        <dbReference type="Proteomes" id="UP000694005"/>
    </source>
</evidence>
<dbReference type="AlphaFoldDB" id="A0A8D9M0M4"/>
<protein>
    <recommendedName>
        <fullName evidence="2">Bifunctional inhibitor/plant lipid transfer protein/seed storage helical domain-containing protein</fullName>
    </recommendedName>
</protein>
<proteinExistence type="inferred from homology"/>
<dbReference type="Gramene" id="A02p30640.2_BraZ1">
    <property type="protein sequence ID" value="A02p30640.2_BraZ1.CDS.1"/>
    <property type="gene ID" value="A02g30640.2_BraZ1"/>
</dbReference>
<reference evidence="3 4" key="1">
    <citation type="submission" date="2021-07" db="EMBL/GenBank/DDBJ databases">
        <authorList>
            <consortium name="Genoscope - CEA"/>
            <person name="William W."/>
        </authorList>
    </citation>
    <scope>NUCLEOTIDE SEQUENCE [LARGE SCALE GENOMIC DNA]</scope>
</reference>
<evidence type="ECO:0000259" key="2">
    <source>
        <dbReference type="SMART" id="SM00499"/>
    </source>
</evidence>
<organism evidence="3 4">
    <name type="scientific">Brassica campestris</name>
    <name type="common">Field mustard</name>
    <dbReference type="NCBI Taxonomy" id="3711"/>
    <lineage>
        <taxon>Eukaryota</taxon>
        <taxon>Viridiplantae</taxon>
        <taxon>Streptophyta</taxon>
        <taxon>Embryophyta</taxon>
        <taxon>Tracheophyta</taxon>
        <taxon>Spermatophyta</taxon>
        <taxon>Magnoliopsida</taxon>
        <taxon>eudicotyledons</taxon>
        <taxon>Gunneridae</taxon>
        <taxon>Pentapetalae</taxon>
        <taxon>rosids</taxon>
        <taxon>malvids</taxon>
        <taxon>Brassicales</taxon>
        <taxon>Brassicaceae</taxon>
        <taxon>Brassiceae</taxon>
        <taxon>Brassica</taxon>
    </lineage>
</organism>
<dbReference type="Pfam" id="PF14547">
    <property type="entry name" value="Hydrophob_seed"/>
    <property type="match status" value="1"/>
</dbReference>
<dbReference type="InterPro" id="IPR051636">
    <property type="entry name" value="Plant_LTP/defense-related"/>
</dbReference>
<dbReference type="PANTHER" id="PTHR31731">
    <property type="match status" value="1"/>
</dbReference>
<dbReference type="EMBL" id="LS974618">
    <property type="protein sequence ID" value="CAG7894112.1"/>
    <property type="molecule type" value="Genomic_DNA"/>
</dbReference>
<evidence type="ECO:0000256" key="1">
    <source>
        <dbReference type="ARBA" id="ARBA00008965"/>
    </source>
</evidence>
<dbReference type="Gene3D" id="1.10.110.10">
    <property type="entry name" value="Plant lipid-transfer and hydrophobic proteins"/>
    <property type="match status" value="1"/>
</dbReference>
<comment type="similarity">
    <text evidence="1">Belongs to the plant LTP family. PEARLI1 subfamily.</text>
</comment>
<accession>A0A8D9M0M4</accession>
<name>A0A8D9M0M4_BRACM</name>
<dbReference type="SUPFAM" id="SSF47699">
    <property type="entry name" value="Bifunctional inhibitor/lipid-transfer protein/seed storage 2S albumin"/>
    <property type="match status" value="1"/>
</dbReference>
<gene>
    <name evidence="3" type="ORF">BRAPAZ1V2_A02P30640.2</name>
</gene>
<evidence type="ECO:0000313" key="3">
    <source>
        <dbReference type="EMBL" id="CAG7894112.1"/>
    </source>
</evidence>
<sequence length="155" mass="16627">MHDDKYPTRESKLKGLSSSISRSYRASYANKAMAISKAFPLLLVLLLVLNSTFSFCHAVKQCPPPRKQSSMKCPRDTVKFGVCGSWLGLVHEVIGTPPSQECCSLVKGLADLEAALCLCTALKTSLLGVAPVKLPVALTLLLNSCGKTLPQGFVC</sequence>
<feature type="domain" description="Bifunctional inhibitor/plant lipid transfer protein/seed storage helical" evidence="2">
    <location>
        <begin position="73"/>
        <end position="155"/>
    </location>
</feature>
<dbReference type="CDD" id="cd01958">
    <property type="entry name" value="HPS_like"/>
    <property type="match status" value="1"/>
</dbReference>
<dbReference type="Proteomes" id="UP000694005">
    <property type="component" value="Chromosome A02"/>
</dbReference>
<dbReference type="InterPro" id="IPR036312">
    <property type="entry name" value="Bifun_inhib/LTP/seed_sf"/>
</dbReference>
<dbReference type="InterPro" id="IPR027923">
    <property type="entry name" value="Hydrophob_seed_dom"/>
</dbReference>